<sequence length="157" mass="17681">MLGALRTATASRALVRTFSTTRPRAADVSKLVLVGHLGRDPEVRLTKSEKEFIVYTVATQNFPPPAPGPDGERPASTSTWHRIMSFNENSNRFLKTLRKGSKVYVEANFELREPEPNAEPDSPQAQRQIFLRHETLRVLSQPRNKEHEDSEVASESV</sequence>
<comment type="caution">
    <text evidence="4">The sequence shown here is derived from an EMBL/GenBank/DDBJ whole genome shotgun (WGS) entry which is preliminary data.</text>
</comment>
<reference evidence="5" key="1">
    <citation type="submission" date="2024-06" db="EMBL/GenBank/DDBJ databases">
        <title>Multi-omics analyses provide insights into the biosynthesis of the anticancer antibiotic pleurotin in Hohenbuehelia grisea.</title>
        <authorList>
            <person name="Weaver J.A."/>
            <person name="Alberti F."/>
        </authorList>
    </citation>
    <scope>NUCLEOTIDE SEQUENCE [LARGE SCALE GENOMIC DNA]</scope>
    <source>
        <strain evidence="5">T-177</strain>
    </source>
</reference>
<name>A0ABR3J0X1_9AGAR</name>
<evidence type="ECO:0000256" key="2">
    <source>
        <dbReference type="PROSITE-ProRule" id="PRU00252"/>
    </source>
</evidence>
<proteinExistence type="predicted"/>
<dbReference type="InterPro" id="IPR000424">
    <property type="entry name" value="Primosome_PriB/ssb"/>
</dbReference>
<protein>
    <recommendedName>
        <fullName evidence="6">Nucleic acid-binding protein</fullName>
    </recommendedName>
</protein>
<dbReference type="EMBL" id="JASNQZ010000012">
    <property type="protein sequence ID" value="KAL0949125.1"/>
    <property type="molecule type" value="Genomic_DNA"/>
</dbReference>
<keyword evidence="5" id="KW-1185">Reference proteome</keyword>
<evidence type="ECO:0000256" key="1">
    <source>
        <dbReference type="ARBA" id="ARBA00023125"/>
    </source>
</evidence>
<evidence type="ECO:0000256" key="3">
    <source>
        <dbReference type="SAM" id="MobiDB-lite"/>
    </source>
</evidence>
<dbReference type="CDD" id="cd04496">
    <property type="entry name" value="SSB_OBF"/>
    <property type="match status" value="1"/>
</dbReference>
<accession>A0ABR3J0X1</accession>
<evidence type="ECO:0008006" key="6">
    <source>
        <dbReference type="Google" id="ProtNLM"/>
    </source>
</evidence>
<feature type="region of interest" description="Disordered" evidence="3">
    <location>
        <begin position="136"/>
        <end position="157"/>
    </location>
</feature>
<gene>
    <name evidence="4" type="ORF">HGRIS_009209</name>
</gene>
<dbReference type="PANTHER" id="PTHR10302">
    <property type="entry name" value="SINGLE-STRANDED DNA-BINDING PROTEIN"/>
    <property type="match status" value="1"/>
</dbReference>
<keyword evidence="1 2" id="KW-0238">DNA-binding</keyword>
<dbReference type="PANTHER" id="PTHR10302:SF0">
    <property type="entry name" value="SINGLE-STRANDED DNA-BINDING PROTEIN, MITOCHONDRIAL"/>
    <property type="match status" value="1"/>
</dbReference>
<dbReference type="Pfam" id="PF00436">
    <property type="entry name" value="SSB"/>
    <property type="match status" value="1"/>
</dbReference>
<dbReference type="InterPro" id="IPR012340">
    <property type="entry name" value="NA-bd_OB-fold"/>
</dbReference>
<dbReference type="Gene3D" id="2.40.50.140">
    <property type="entry name" value="Nucleic acid-binding proteins"/>
    <property type="match status" value="1"/>
</dbReference>
<dbReference type="PROSITE" id="PS50935">
    <property type="entry name" value="SSB"/>
    <property type="match status" value="1"/>
</dbReference>
<dbReference type="InterPro" id="IPR011344">
    <property type="entry name" value="ssDNA-bd"/>
</dbReference>
<evidence type="ECO:0000313" key="4">
    <source>
        <dbReference type="EMBL" id="KAL0949125.1"/>
    </source>
</evidence>
<dbReference type="SUPFAM" id="SSF50249">
    <property type="entry name" value="Nucleic acid-binding proteins"/>
    <property type="match status" value="1"/>
</dbReference>
<dbReference type="Proteomes" id="UP001556367">
    <property type="component" value="Unassembled WGS sequence"/>
</dbReference>
<organism evidence="4 5">
    <name type="scientific">Hohenbuehelia grisea</name>
    <dbReference type="NCBI Taxonomy" id="104357"/>
    <lineage>
        <taxon>Eukaryota</taxon>
        <taxon>Fungi</taxon>
        <taxon>Dikarya</taxon>
        <taxon>Basidiomycota</taxon>
        <taxon>Agaricomycotina</taxon>
        <taxon>Agaricomycetes</taxon>
        <taxon>Agaricomycetidae</taxon>
        <taxon>Agaricales</taxon>
        <taxon>Pleurotineae</taxon>
        <taxon>Pleurotaceae</taxon>
        <taxon>Hohenbuehelia</taxon>
    </lineage>
</organism>
<evidence type="ECO:0000313" key="5">
    <source>
        <dbReference type="Proteomes" id="UP001556367"/>
    </source>
</evidence>